<dbReference type="InParanoid" id="A0A2K1ITV8"/>
<protein>
    <submittedName>
        <fullName evidence="1 2">Uncharacterized protein</fullName>
    </submittedName>
</protein>
<dbReference type="PANTHER" id="PTHR33237">
    <property type="entry name" value="F2P16.13 PROTEIN-RELATED"/>
    <property type="match status" value="1"/>
</dbReference>
<dbReference type="EMBL" id="ABEU02000020">
    <property type="protein sequence ID" value="PNR32711.1"/>
    <property type="molecule type" value="Genomic_DNA"/>
</dbReference>
<dbReference type="PaxDb" id="3218-PP1S187_4V6.1"/>
<dbReference type="EnsemblPlants" id="Pp3c20_3330V3.1">
    <property type="protein sequence ID" value="PAC:32946195.CDS.1"/>
    <property type="gene ID" value="Pp3c20_3330"/>
</dbReference>
<reference evidence="1 3" key="2">
    <citation type="journal article" date="2018" name="Plant J.">
        <title>The Physcomitrella patens chromosome-scale assembly reveals moss genome structure and evolution.</title>
        <authorList>
            <person name="Lang D."/>
            <person name="Ullrich K.K."/>
            <person name="Murat F."/>
            <person name="Fuchs J."/>
            <person name="Jenkins J."/>
            <person name="Haas F.B."/>
            <person name="Piednoel M."/>
            <person name="Gundlach H."/>
            <person name="Van Bel M."/>
            <person name="Meyberg R."/>
            <person name="Vives C."/>
            <person name="Morata J."/>
            <person name="Symeonidi A."/>
            <person name="Hiss M."/>
            <person name="Muchero W."/>
            <person name="Kamisugi Y."/>
            <person name="Saleh O."/>
            <person name="Blanc G."/>
            <person name="Decker E.L."/>
            <person name="van Gessel N."/>
            <person name="Grimwood J."/>
            <person name="Hayes R.D."/>
            <person name="Graham S.W."/>
            <person name="Gunter L.E."/>
            <person name="McDaniel S.F."/>
            <person name="Hoernstein S.N.W."/>
            <person name="Larsson A."/>
            <person name="Li F.W."/>
            <person name="Perroud P.F."/>
            <person name="Phillips J."/>
            <person name="Ranjan P."/>
            <person name="Rokshar D.S."/>
            <person name="Rothfels C.J."/>
            <person name="Schneider L."/>
            <person name="Shu S."/>
            <person name="Stevenson D.W."/>
            <person name="Thummler F."/>
            <person name="Tillich M."/>
            <person name="Villarreal Aguilar J.C."/>
            <person name="Widiez T."/>
            <person name="Wong G.K."/>
            <person name="Wymore A."/>
            <person name="Zhang Y."/>
            <person name="Zimmer A.D."/>
            <person name="Quatrano R.S."/>
            <person name="Mayer K.F.X."/>
            <person name="Goodstein D."/>
            <person name="Casacuberta J.M."/>
            <person name="Vandepoele K."/>
            <person name="Reski R."/>
            <person name="Cuming A.C."/>
            <person name="Tuskan G.A."/>
            <person name="Maumus F."/>
            <person name="Salse J."/>
            <person name="Schmutz J."/>
            <person name="Rensing S.A."/>
        </authorList>
    </citation>
    <scope>NUCLEOTIDE SEQUENCE [LARGE SCALE GENOMIC DNA]</scope>
    <source>
        <strain evidence="2 3">cv. Gransden 2004</strain>
    </source>
</reference>
<dbReference type="Gramene" id="Pp3c20_3330V3.2">
    <property type="protein sequence ID" value="PAC:32946196.CDS.1"/>
    <property type="gene ID" value="Pp3c20_3330"/>
</dbReference>
<sequence>MGMCALYSFKYGPRTLTYDGVDSPCNTAEQASILGRKQSKGDANRYDQHPALWKRTIPKGKRCDPPNFSGVILYDENGNRLHPYATNHYAIDRPSAVA</sequence>
<reference evidence="2" key="3">
    <citation type="submission" date="2020-12" db="UniProtKB">
        <authorList>
            <consortium name="EnsemblPlants"/>
        </authorList>
    </citation>
    <scope>IDENTIFICATION</scope>
</reference>
<keyword evidence="3" id="KW-1185">Reference proteome</keyword>
<dbReference type="EnsemblPlants" id="Pp3c20_3330V3.2">
    <property type="protein sequence ID" value="PAC:32946196.CDS.1"/>
    <property type="gene ID" value="Pp3c20_3330"/>
</dbReference>
<gene>
    <name evidence="1" type="ORF">PHYPA_024653</name>
</gene>
<evidence type="ECO:0000313" key="3">
    <source>
        <dbReference type="Proteomes" id="UP000006727"/>
    </source>
</evidence>
<dbReference type="PANTHER" id="PTHR33237:SF21">
    <property type="entry name" value="TRANSMEMBRANE PROTEIN"/>
    <property type="match status" value="1"/>
</dbReference>
<name>A0A2K1ITV8_PHYPA</name>
<reference evidence="1 3" key="1">
    <citation type="journal article" date="2008" name="Science">
        <title>The Physcomitrella genome reveals evolutionary insights into the conquest of land by plants.</title>
        <authorList>
            <person name="Rensing S."/>
            <person name="Lang D."/>
            <person name="Zimmer A."/>
            <person name="Terry A."/>
            <person name="Salamov A."/>
            <person name="Shapiro H."/>
            <person name="Nishiyama T."/>
            <person name="Perroud P.-F."/>
            <person name="Lindquist E."/>
            <person name="Kamisugi Y."/>
            <person name="Tanahashi T."/>
            <person name="Sakakibara K."/>
            <person name="Fujita T."/>
            <person name="Oishi K."/>
            <person name="Shin-I T."/>
            <person name="Kuroki Y."/>
            <person name="Toyoda A."/>
            <person name="Suzuki Y."/>
            <person name="Hashimoto A."/>
            <person name="Yamaguchi K."/>
            <person name="Sugano A."/>
            <person name="Kohara Y."/>
            <person name="Fujiyama A."/>
            <person name="Anterola A."/>
            <person name="Aoki S."/>
            <person name="Ashton N."/>
            <person name="Barbazuk W.B."/>
            <person name="Barker E."/>
            <person name="Bennetzen J."/>
            <person name="Bezanilla M."/>
            <person name="Blankenship R."/>
            <person name="Cho S.H."/>
            <person name="Dutcher S."/>
            <person name="Estelle M."/>
            <person name="Fawcett J.A."/>
            <person name="Gundlach H."/>
            <person name="Hanada K."/>
            <person name="Heyl A."/>
            <person name="Hicks K.A."/>
            <person name="Hugh J."/>
            <person name="Lohr M."/>
            <person name="Mayer K."/>
            <person name="Melkozernov A."/>
            <person name="Murata T."/>
            <person name="Nelson D."/>
            <person name="Pils B."/>
            <person name="Prigge M."/>
            <person name="Reiss B."/>
            <person name="Renner T."/>
            <person name="Rombauts S."/>
            <person name="Rushton P."/>
            <person name="Sanderfoot A."/>
            <person name="Schween G."/>
            <person name="Shiu S.-H."/>
            <person name="Stueber K."/>
            <person name="Theodoulou F.L."/>
            <person name="Tu H."/>
            <person name="Van de Peer Y."/>
            <person name="Verrier P.J."/>
            <person name="Waters E."/>
            <person name="Wood A."/>
            <person name="Yang L."/>
            <person name="Cove D."/>
            <person name="Cuming A."/>
            <person name="Hasebe M."/>
            <person name="Lucas S."/>
            <person name="Mishler D.B."/>
            <person name="Reski R."/>
            <person name="Grigoriev I."/>
            <person name="Quatrano R.S."/>
            <person name="Boore J.L."/>
        </authorList>
    </citation>
    <scope>NUCLEOTIDE SEQUENCE [LARGE SCALE GENOMIC DNA]</scope>
    <source>
        <strain evidence="2 3">cv. Gransden 2004</strain>
    </source>
</reference>
<accession>A0A2K1ITV8</accession>
<evidence type="ECO:0000313" key="2">
    <source>
        <dbReference type="EnsemblPlants" id="PAC:32946195.CDS.1"/>
    </source>
</evidence>
<evidence type="ECO:0000313" key="1">
    <source>
        <dbReference type="EMBL" id="PNR32711.1"/>
    </source>
</evidence>
<dbReference type="Proteomes" id="UP000006727">
    <property type="component" value="Chromosome 20"/>
</dbReference>
<dbReference type="Gramene" id="Pp3c20_3330V3.1">
    <property type="protein sequence ID" value="PAC:32946195.CDS.1"/>
    <property type="gene ID" value="Pp3c20_3330"/>
</dbReference>
<organism evidence="1">
    <name type="scientific">Physcomitrium patens</name>
    <name type="common">Spreading-leaved earth moss</name>
    <name type="synonym">Physcomitrella patens</name>
    <dbReference type="NCBI Taxonomy" id="3218"/>
    <lineage>
        <taxon>Eukaryota</taxon>
        <taxon>Viridiplantae</taxon>
        <taxon>Streptophyta</taxon>
        <taxon>Embryophyta</taxon>
        <taxon>Bryophyta</taxon>
        <taxon>Bryophytina</taxon>
        <taxon>Bryopsida</taxon>
        <taxon>Funariidae</taxon>
        <taxon>Funariales</taxon>
        <taxon>Funariaceae</taxon>
        <taxon>Physcomitrium</taxon>
    </lineage>
</organism>
<proteinExistence type="predicted"/>
<dbReference type="AlphaFoldDB" id="A0A2K1ITV8"/>